<evidence type="ECO:0000313" key="7">
    <source>
        <dbReference type="Proteomes" id="UP000285301"/>
    </source>
</evidence>
<reference evidence="6 7" key="1">
    <citation type="journal article" date="2018" name="Gigascience">
        <title>Genomes of trombidid mites reveal novel predicted allergens and laterally-transferred genes associated with secondary metabolism.</title>
        <authorList>
            <person name="Dong X."/>
            <person name="Chaisiri K."/>
            <person name="Xia D."/>
            <person name="Armstrong S.D."/>
            <person name="Fang Y."/>
            <person name="Donnelly M.J."/>
            <person name="Kadowaki T."/>
            <person name="McGarry J.W."/>
            <person name="Darby A.C."/>
            <person name="Makepeace B.L."/>
        </authorList>
    </citation>
    <scope>NUCLEOTIDE SEQUENCE [LARGE SCALE GENOMIC DNA]</scope>
    <source>
        <strain evidence="6">UoL-WK</strain>
    </source>
</reference>
<name>A0A3S3NNY5_9ACAR</name>
<feature type="non-terminal residue" evidence="6">
    <location>
        <position position="239"/>
    </location>
</feature>
<feature type="non-terminal residue" evidence="6">
    <location>
        <position position="1"/>
    </location>
</feature>
<sequence>PPFIQALNFAFGFGALAGPLIAEPFLELFTSLEYPYGITGILSLAIVILFGVVYLVRRSNDAHPSRKEAEKANEKSPVSSTKHYLTIFVTCTFIFFYIGLELSFGTMLTTYVVNSDLKLNKSTASYMTSLYWGTFTFFRCFTIFVVDYLGSQNLLISNLILIMASNFVLLPFGNTYEWALWLGIVLMGFGTSPIFGAIFGFLQEFIFISSKTSSLIFVSGCTGQLIIPYLIGNFVDKNP</sequence>
<comment type="caution">
    <text evidence="6">The sequence shown here is derived from an EMBL/GenBank/DDBJ whole genome shotgun (WGS) entry which is preliminary data.</text>
</comment>
<feature type="transmembrane region" description="Helical" evidence="5">
    <location>
        <begin position="178"/>
        <end position="202"/>
    </location>
</feature>
<dbReference type="EMBL" id="NCKU01018134">
    <property type="protein sequence ID" value="RWR98874.1"/>
    <property type="molecule type" value="Genomic_DNA"/>
</dbReference>
<dbReference type="Gene3D" id="1.20.1250.20">
    <property type="entry name" value="MFS general substrate transporter like domains"/>
    <property type="match status" value="1"/>
</dbReference>
<keyword evidence="2 5" id="KW-1133">Transmembrane helix</keyword>
<evidence type="ECO:0000256" key="2">
    <source>
        <dbReference type="ARBA" id="ARBA00022989"/>
    </source>
</evidence>
<dbReference type="GO" id="GO:0022857">
    <property type="term" value="F:transmembrane transporter activity"/>
    <property type="evidence" value="ECO:0007669"/>
    <property type="project" value="InterPro"/>
</dbReference>
<dbReference type="Proteomes" id="UP000285301">
    <property type="component" value="Unassembled WGS sequence"/>
</dbReference>
<keyword evidence="1 5" id="KW-0812">Transmembrane</keyword>
<dbReference type="OrthoDB" id="6498765at2759"/>
<keyword evidence="6" id="KW-0762">Sugar transport</keyword>
<evidence type="ECO:0000256" key="3">
    <source>
        <dbReference type="ARBA" id="ARBA00023136"/>
    </source>
</evidence>
<dbReference type="PANTHER" id="PTHR23121">
    <property type="entry name" value="SODIUM-DEPENDENT GLUCOSE TRANSPORTER 1"/>
    <property type="match status" value="1"/>
</dbReference>
<proteinExistence type="predicted"/>
<dbReference type="InterPro" id="IPR011701">
    <property type="entry name" value="MFS"/>
</dbReference>
<keyword evidence="6" id="KW-0813">Transport</keyword>
<feature type="transmembrane region" description="Helical" evidence="5">
    <location>
        <begin position="38"/>
        <end position="56"/>
    </location>
</feature>
<protein>
    <recommendedName>
        <fullName evidence="4">Major facilitator superfamily domain-containing protein 4A</fullName>
    </recommendedName>
</protein>
<feature type="transmembrane region" description="Helical" evidence="5">
    <location>
        <begin position="153"/>
        <end position="172"/>
    </location>
</feature>
<evidence type="ECO:0000256" key="4">
    <source>
        <dbReference type="ARBA" id="ARBA00040840"/>
    </source>
</evidence>
<dbReference type="SUPFAM" id="SSF103473">
    <property type="entry name" value="MFS general substrate transporter"/>
    <property type="match status" value="1"/>
</dbReference>
<feature type="transmembrane region" description="Helical" evidence="5">
    <location>
        <begin position="84"/>
        <end position="104"/>
    </location>
</feature>
<feature type="transmembrane region" description="Helical" evidence="5">
    <location>
        <begin position="214"/>
        <end position="231"/>
    </location>
</feature>
<accession>A0A3S3NNY5</accession>
<keyword evidence="7" id="KW-1185">Reference proteome</keyword>
<dbReference type="PANTHER" id="PTHR23121:SF10">
    <property type="entry name" value="MAJOR FACILITATOR SUPERFAMILY DOMAIN-CONTAINING PROTEIN 4A"/>
    <property type="match status" value="1"/>
</dbReference>
<dbReference type="AlphaFoldDB" id="A0A3S3NNY5"/>
<evidence type="ECO:0000256" key="1">
    <source>
        <dbReference type="ARBA" id="ARBA00022692"/>
    </source>
</evidence>
<dbReference type="STRING" id="1965070.A0A3S3NNY5"/>
<feature type="transmembrane region" description="Helical" evidence="5">
    <location>
        <begin position="124"/>
        <end position="146"/>
    </location>
</feature>
<dbReference type="Pfam" id="PF07690">
    <property type="entry name" value="MFS_1"/>
    <property type="match status" value="1"/>
</dbReference>
<gene>
    <name evidence="6" type="ORF">B4U79_12263</name>
</gene>
<keyword evidence="3 5" id="KW-0472">Membrane</keyword>
<evidence type="ECO:0000256" key="5">
    <source>
        <dbReference type="SAM" id="Phobius"/>
    </source>
</evidence>
<organism evidence="6 7">
    <name type="scientific">Dinothrombium tinctorium</name>
    <dbReference type="NCBI Taxonomy" id="1965070"/>
    <lineage>
        <taxon>Eukaryota</taxon>
        <taxon>Metazoa</taxon>
        <taxon>Ecdysozoa</taxon>
        <taxon>Arthropoda</taxon>
        <taxon>Chelicerata</taxon>
        <taxon>Arachnida</taxon>
        <taxon>Acari</taxon>
        <taxon>Acariformes</taxon>
        <taxon>Trombidiformes</taxon>
        <taxon>Prostigmata</taxon>
        <taxon>Anystina</taxon>
        <taxon>Parasitengona</taxon>
        <taxon>Trombidioidea</taxon>
        <taxon>Trombidiidae</taxon>
        <taxon>Dinothrombium</taxon>
    </lineage>
</organism>
<evidence type="ECO:0000313" key="6">
    <source>
        <dbReference type="EMBL" id="RWR98874.1"/>
    </source>
</evidence>
<dbReference type="InterPro" id="IPR036259">
    <property type="entry name" value="MFS_trans_sf"/>
</dbReference>